<proteinExistence type="predicted"/>
<dbReference type="RefSeq" id="WP_304184572.1">
    <property type="nucleotide sequence ID" value="NZ_DRGM01000185.1"/>
</dbReference>
<evidence type="ECO:0000313" key="2">
    <source>
        <dbReference type="EMBL" id="HEA18409.1"/>
    </source>
</evidence>
<dbReference type="AlphaFoldDB" id="A0A7V1D207"/>
<dbReference type="InterPro" id="IPR018891">
    <property type="entry name" value="AIPR_C"/>
</dbReference>
<dbReference type="EMBL" id="DRGM01000185">
    <property type="protein sequence ID" value="HEA18409.1"/>
    <property type="molecule type" value="Genomic_DNA"/>
</dbReference>
<evidence type="ECO:0000259" key="1">
    <source>
        <dbReference type="Pfam" id="PF10592"/>
    </source>
</evidence>
<reference evidence="2" key="1">
    <citation type="journal article" date="2020" name="mSystems">
        <title>Genome- and Community-Level Interaction Insights into Carbon Utilization and Element Cycling Functions of Hydrothermarchaeota in Hydrothermal Sediment.</title>
        <authorList>
            <person name="Zhou Z."/>
            <person name="Liu Y."/>
            <person name="Xu W."/>
            <person name="Pan J."/>
            <person name="Luo Z.H."/>
            <person name="Li M."/>
        </authorList>
    </citation>
    <scope>NUCLEOTIDE SEQUENCE [LARGE SCALE GENOMIC DNA]</scope>
    <source>
        <strain evidence="2">HyVt-346</strain>
    </source>
</reference>
<comment type="caution">
    <text evidence="2">The sequence shown here is derived from an EMBL/GenBank/DDBJ whole genome shotgun (WGS) entry which is preliminary data.</text>
</comment>
<feature type="domain" description="Abortive phage infection protein C-terminal" evidence="1">
    <location>
        <begin position="241"/>
        <end position="493"/>
    </location>
</feature>
<sequence>MSTLTLNRIKNFLDKEFDGKIDLSNLSPNCSPEDKEKQFRSRALAAYSLSVEAFAEVDDAAESVTDGYGDNGIDAIYYDESRHNLWIVQSKFINKHNGGIDTGEIGKFTRGIKNLINAEFDKFNDKIKNRQDEILRALDDPSVKIQLLMAYTGKGLSKENLEPINEFLKEQNDTEELVVFSDFNIDSAYKGLVTGINSTPINEDFLLSNWGYIEEPYQSYYGQIAGSDLAALWDKYGARLFTKNIRSFLGSSSVNDDIKNTIVNEPENFIYFNNGITILGESIKKKPQGGSAKNIGSFSCKGISVVNGAQTFGSIGLLSQNEDIDLSKINVFVKFISLEGSKEGFGERITVATNTQNKVDKKDFVSLDKEQERIRNELRLENIEYHYKRTQEKIIPNDNNYTFEEVTFSLACLWPDVDYSTLVKKQSGKLWEDPQQEPYTSLFNTNISALKIMKSVKIFRYVSNEMGNRAIASSGRKRSINKYGNAFVTHIVCQTIPQKYWSETYHAYDEIFKSDLPLIVEGLIDKLHQLVEDEYPDSMIVYVLRNFTKCRNLKTLII</sequence>
<accession>A0A7V1D207</accession>
<gene>
    <name evidence="2" type="ORF">ENH88_18600</name>
</gene>
<dbReference type="Proteomes" id="UP000886188">
    <property type="component" value="Unassembled WGS sequence"/>
</dbReference>
<name>A0A7V1D207_9GAMM</name>
<organism evidence="2">
    <name type="scientific">Pseudoalteromonas prydzensis</name>
    <dbReference type="NCBI Taxonomy" id="182141"/>
    <lineage>
        <taxon>Bacteria</taxon>
        <taxon>Pseudomonadati</taxon>
        <taxon>Pseudomonadota</taxon>
        <taxon>Gammaproteobacteria</taxon>
        <taxon>Alteromonadales</taxon>
        <taxon>Pseudoalteromonadaceae</taxon>
        <taxon>Pseudoalteromonas</taxon>
    </lineage>
</organism>
<dbReference type="Pfam" id="PF10592">
    <property type="entry name" value="AIPR"/>
    <property type="match status" value="1"/>
</dbReference>
<protein>
    <recommendedName>
        <fullName evidence="1">Abortive phage infection protein C-terminal domain-containing protein</fullName>
    </recommendedName>
</protein>